<dbReference type="Proteomes" id="UP000018291">
    <property type="component" value="Unassembled WGS sequence"/>
</dbReference>
<dbReference type="InterPro" id="IPR036652">
    <property type="entry name" value="YjeF_N_dom_sf"/>
</dbReference>
<evidence type="ECO:0000256" key="16">
    <source>
        <dbReference type="ARBA" id="ARBA00049209"/>
    </source>
</evidence>
<dbReference type="STRING" id="1229780.BN381_130028"/>
<dbReference type="SUPFAM" id="SSF53613">
    <property type="entry name" value="Ribokinase-like"/>
    <property type="match status" value="1"/>
</dbReference>
<evidence type="ECO:0000256" key="6">
    <source>
        <dbReference type="ARBA" id="ARBA00022741"/>
    </source>
</evidence>
<evidence type="ECO:0000256" key="1">
    <source>
        <dbReference type="ARBA" id="ARBA00000013"/>
    </source>
</evidence>
<keyword evidence="10 17" id="KW-0520">NAD</keyword>
<dbReference type="eggNOG" id="COG0062">
    <property type="taxonomic scope" value="Bacteria"/>
</dbReference>
<feature type="binding site" evidence="17">
    <location>
        <position position="365"/>
    </location>
    <ligand>
        <name>(6S)-NADPHX</name>
        <dbReference type="ChEBI" id="CHEBI:64076"/>
    </ligand>
</feature>
<feature type="domain" description="YjeF N-terminal" evidence="20">
    <location>
        <begin position="17"/>
        <end position="185"/>
    </location>
</feature>
<keyword evidence="6 17" id="KW-0547">Nucleotide-binding</keyword>
<evidence type="ECO:0000256" key="5">
    <source>
        <dbReference type="ARBA" id="ARBA00022723"/>
    </source>
</evidence>
<dbReference type="Gene3D" id="3.40.50.10260">
    <property type="entry name" value="YjeF N-terminal domain"/>
    <property type="match status" value="2"/>
</dbReference>
<evidence type="ECO:0000256" key="11">
    <source>
        <dbReference type="ARBA" id="ARBA00023235"/>
    </source>
</evidence>
<feature type="binding site" evidence="17">
    <location>
        <position position="231"/>
    </location>
    <ligand>
        <name>(6S)-NADPHX</name>
        <dbReference type="ChEBI" id="CHEBI:64076"/>
    </ligand>
</feature>
<comment type="catalytic activity">
    <reaction evidence="1 18">
        <text>(6R)-NADHX = (6S)-NADHX</text>
        <dbReference type="Rhea" id="RHEA:32215"/>
        <dbReference type="ChEBI" id="CHEBI:64074"/>
        <dbReference type="ChEBI" id="CHEBI:64075"/>
        <dbReference type="EC" id="5.1.99.6"/>
    </reaction>
</comment>
<keyword evidence="11 18" id="KW-0413">Isomerase</keyword>
<dbReference type="Gene3D" id="3.40.1190.20">
    <property type="match status" value="1"/>
</dbReference>
<reference evidence="21 22" key="1">
    <citation type="journal article" date="2013" name="ISME J.">
        <title>Metabolic model for the filamentous 'Candidatus Microthrix parvicella' based on genomic and metagenomic analyses.</title>
        <authorList>
            <person name="Jon McIlroy S."/>
            <person name="Kristiansen R."/>
            <person name="Albertsen M."/>
            <person name="Michael Karst S."/>
            <person name="Rossetti S."/>
            <person name="Lund Nielsen J."/>
            <person name="Tandoi V."/>
            <person name="James Seviour R."/>
            <person name="Nielsen P.H."/>
        </authorList>
    </citation>
    <scope>NUCLEOTIDE SEQUENCE [LARGE SCALE GENOMIC DNA]</scope>
    <source>
        <strain evidence="21 22">RN1</strain>
    </source>
</reference>
<comment type="catalytic activity">
    <reaction evidence="16 17 18">
        <text>(6S)-NADPHX + ADP = AMP + phosphate + NADPH + H(+)</text>
        <dbReference type="Rhea" id="RHEA:32235"/>
        <dbReference type="ChEBI" id="CHEBI:15378"/>
        <dbReference type="ChEBI" id="CHEBI:43474"/>
        <dbReference type="ChEBI" id="CHEBI:57783"/>
        <dbReference type="ChEBI" id="CHEBI:64076"/>
        <dbReference type="ChEBI" id="CHEBI:456215"/>
        <dbReference type="ChEBI" id="CHEBI:456216"/>
        <dbReference type="EC" id="4.2.1.136"/>
    </reaction>
</comment>
<dbReference type="AlphaFoldDB" id="R4YWS9"/>
<comment type="function">
    <text evidence="14 18">Bifunctional enzyme that catalyzes the epimerization of the S- and R-forms of NAD(P)HX and the dehydration of the S-form of NAD(P)HX at the expense of ADP, which is converted to AMP. This allows the repair of both epimers of NAD(P)HX, a damaged form of NAD(P)H that is a result of enzymatic or heat-dependent hydration.</text>
</comment>
<comment type="function">
    <text evidence="17">Catalyzes the dehydration of the S-form of NAD(P)HX at the expense of ADP, which is converted to AMP. Together with NAD(P)HX epimerase, which catalyzes the epimerization of the S- and R-forms, the enzyme allows the repair of both epimers of NAD(P)HX, a damaged form of NAD(P)H that is a result of enzymatic or heat-dependent hydration.</text>
</comment>
<comment type="catalytic activity">
    <reaction evidence="15 17 18">
        <text>(6S)-NADHX + ADP = AMP + phosphate + NADH + H(+)</text>
        <dbReference type="Rhea" id="RHEA:32223"/>
        <dbReference type="ChEBI" id="CHEBI:15378"/>
        <dbReference type="ChEBI" id="CHEBI:43474"/>
        <dbReference type="ChEBI" id="CHEBI:57945"/>
        <dbReference type="ChEBI" id="CHEBI:64074"/>
        <dbReference type="ChEBI" id="CHEBI:456215"/>
        <dbReference type="ChEBI" id="CHEBI:456216"/>
        <dbReference type="EC" id="4.2.1.136"/>
    </reaction>
</comment>
<dbReference type="PANTHER" id="PTHR12592:SF0">
    <property type="entry name" value="ATP-DEPENDENT (S)-NAD(P)H-HYDRATE DEHYDRATASE"/>
    <property type="match status" value="1"/>
</dbReference>
<evidence type="ECO:0000313" key="21">
    <source>
        <dbReference type="EMBL" id="CCM62470.1"/>
    </source>
</evidence>
<comment type="caution">
    <text evidence="21">The sequence shown here is derived from an EMBL/GenBank/DDBJ whole genome shotgun (WGS) entry which is preliminary data.</text>
</comment>
<dbReference type="GO" id="GO:0046872">
    <property type="term" value="F:metal ion binding"/>
    <property type="evidence" value="ECO:0007669"/>
    <property type="project" value="UniProtKB-UniRule"/>
</dbReference>
<comment type="cofactor">
    <cofactor evidence="18">
        <name>K(+)</name>
        <dbReference type="ChEBI" id="CHEBI:29103"/>
    </cofactor>
    <text evidence="18">Binds 1 potassium ion per subunit.</text>
</comment>
<comment type="catalytic activity">
    <reaction evidence="2 18">
        <text>(6R)-NADPHX = (6S)-NADPHX</text>
        <dbReference type="Rhea" id="RHEA:32227"/>
        <dbReference type="ChEBI" id="CHEBI:64076"/>
        <dbReference type="ChEBI" id="CHEBI:64077"/>
        <dbReference type="EC" id="5.1.99.6"/>
    </reaction>
</comment>
<dbReference type="PROSITE" id="PS01050">
    <property type="entry name" value="YJEF_C_2"/>
    <property type="match status" value="1"/>
</dbReference>
<dbReference type="PANTHER" id="PTHR12592">
    <property type="entry name" value="ATP-DEPENDENT (S)-NAD(P)H-HYDRATE DEHYDRATASE FAMILY MEMBER"/>
    <property type="match status" value="1"/>
</dbReference>
<keyword evidence="7 17" id="KW-0067">ATP-binding</keyword>
<accession>R4YWS9</accession>
<organism evidence="21 22">
    <name type="scientific">Candidatus Neomicrothrix parvicella RN1</name>
    <dbReference type="NCBI Taxonomy" id="1229780"/>
    <lineage>
        <taxon>Bacteria</taxon>
        <taxon>Bacillati</taxon>
        <taxon>Actinomycetota</taxon>
        <taxon>Acidimicrobiia</taxon>
        <taxon>Acidimicrobiales</taxon>
        <taxon>Microthrixaceae</taxon>
        <taxon>Candidatus Neomicrothrix</taxon>
    </lineage>
</organism>
<dbReference type="PROSITE" id="PS51385">
    <property type="entry name" value="YJEF_N"/>
    <property type="match status" value="1"/>
</dbReference>
<comment type="subunit">
    <text evidence="17">Homotetramer.</text>
</comment>
<keyword evidence="5 18" id="KW-0479">Metal-binding</keyword>
<evidence type="ECO:0000256" key="7">
    <source>
        <dbReference type="ARBA" id="ARBA00022840"/>
    </source>
</evidence>
<evidence type="ECO:0000256" key="2">
    <source>
        <dbReference type="ARBA" id="ARBA00000909"/>
    </source>
</evidence>
<comment type="similarity">
    <text evidence="3 18">In the N-terminal section; belongs to the NnrE/AIBP family.</text>
</comment>
<dbReference type="GO" id="GO:0046496">
    <property type="term" value="P:nicotinamide nucleotide metabolic process"/>
    <property type="evidence" value="ECO:0007669"/>
    <property type="project" value="UniProtKB-UniRule"/>
</dbReference>
<dbReference type="HOGENOM" id="CLU_024853_4_0_11"/>
<dbReference type="InterPro" id="IPR004443">
    <property type="entry name" value="YjeF_N_dom"/>
</dbReference>
<keyword evidence="12 17" id="KW-0456">Lyase</keyword>
<feature type="binding site" evidence="17">
    <location>
        <begin position="399"/>
        <end position="403"/>
    </location>
    <ligand>
        <name>AMP</name>
        <dbReference type="ChEBI" id="CHEBI:456215"/>
    </ligand>
</feature>
<dbReference type="HAMAP" id="MF_01965">
    <property type="entry name" value="NADHX_dehydratase"/>
    <property type="match status" value="1"/>
</dbReference>
<dbReference type="PROSITE" id="PS51383">
    <property type="entry name" value="YJEF_C_3"/>
    <property type="match status" value="1"/>
</dbReference>
<evidence type="ECO:0000256" key="12">
    <source>
        <dbReference type="ARBA" id="ARBA00023239"/>
    </source>
</evidence>
<comment type="cofactor">
    <cofactor evidence="17">
        <name>Mg(2+)</name>
        <dbReference type="ChEBI" id="CHEBI:18420"/>
    </cofactor>
</comment>
<evidence type="ECO:0000256" key="10">
    <source>
        <dbReference type="ARBA" id="ARBA00023027"/>
    </source>
</evidence>
<evidence type="ECO:0000256" key="8">
    <source>
        <dbReference type="ARBA" id="ARBA00022857"/>
    </source>
</evidence>
<keyword evidence="8 17" id="KW-0521">NADP</keyword>
<dbReference type="PIRSF" id="PIRSF017184">
    <property type="entry name" value="Nnr"/>
    <property type="match status" value="1"/>
</dbReference>
<dbReference type="InterPro" id="IPR000631">
    <property type="entry name" value="CARKD"/>
</dbReference>
<proteinExistence type="inferred from homology"/>
<keyword evidence="22" id="KW-1185">Reference proteome</keyword>
<sequence length="487" mass="48441">MEWQTLGVEPVLTPDEMAAVDAAASERMGDLVQRAGGAVARSALGLLGGGYGRRAHVVAGPGNNGADGRVAAELLRRRGVRVSIGDHADSIPADAALDLVIDAAFGTGLSRPYAPPDLPGDVPVLAVDIPSGLDGRTGGFCGAPWRATATITFAALKSGLLLGHGPEFCGRVEVADIGLSVEAEVGTGDHLTRALITNGDVGRCWPRRAADAHKWMSAVWIIGGAPGMTGAAALTAEAAGRAGAGYVLVSAPPTVGSRSSTDDGRDVAGGHLPGAPLPVETVVRSLAATGGVDGWPHTVADEQRVGALVIGNGLGCGTLVLDGVVRLLALSDAAVVLDADALGAGGARLLDACAHRRATTVLTPHDGEYEALMGEAPGDDRLAAAARLAERSGAIALLKGPTTVVAAPDGRVRLSSAGDQRLATAGTGDVLAGVIGAALALGEGDALTTVAVAAHVHGTAAMGGPATGFRAGDLPKLVGAALDDLVR</sequence>
<evidence type="ECO:0000256" key="17">
    <source>
        <dbReference type="HAMAP-Rule" id="MF_01965"/>
    </source>
</evidence>
<dbReference type="eggNOG" id="COG0063">
    <property type="taxonomic scope" value="Bacteria"/>
</dbReference>
<feature type="binding site" evidence="17">
    <location>
        <position position="313"/>
    </location>
    <ligand>
        <name>(6S)-NADPHX</name>
        <dbReference type="ChEBI" id="CHEBI:64076"/>
    </ligand>
</feature>
<feature type="binding site" evidence="17">
    <location>
        <position position="428"/>
    </location>
    <ligand>
        <name>AMP</name>
        <dbReference type="ChEBI" id="CHEBI:456215"/>
    </ligand>
</feature>
<dbReference type="Pfam" id="PF01256">
    <property type="entry name" value="Carb_kinase"/>
    <property type="match status" value="1"/>
</dbReference>
<dbReference type="EMBL" id="CANL01000005">
    <property type="protein sequence ID" value="CCM62470.1"/>
    <property type="molecule type" value="Genomic_DNA"/>
</dbReference>
<dbReference type="GO" id="GO:0052855">
    <property type="term" value="F:ADP-dependent NAD(P)H-hydrate dehydratase activity"/>
    <property type="evidence" value="ECO:0007669"/>
    <property type="project" value="UniProtKB-UniRule"/>
</dbReference>
<evidence type="ECO:0000256" key="15">
    <source>
        <dbReference type="ARBA" id="ARBA00048238"/>
    </source>
</evidence>
<evidence type="ECO:0000259" key="20">
    <source>
        <dbReference type="PROSITE" id="PS51385"/>
    </source>
</evidence>
<keyword evidence="9 18" id="KW-0630">Potassium</keyword>
<protein>
    <recommendedName>
        <fullName evidence="17">ADP-dependent (S)-NAD(P)H-hydrate dehydratase</fullName>
        <ecNumber evidence="17">4.2.1.136</ecNumber>
    </recommendedName>
    <alternativeName>
        <fullName evidence="17">ADP-dependent NAD(P)HX dehydratase</fullName>
    </alternativeName>
</protein>
<evidence type="ECO:0000256" key="18">
    <source>
        <dbReference type="PIRNR" id="PIRNR017184"/>
    </source>
</evidence>
<dbReference type="InterPro" id="IPR017953">
    <property type="entry name" value="Carbohydrate_kinase_pred_CS"/>
</dbReference>
<feature type="binding site" evidence="17">
    <location>
        <position position="429"/>
    </location>
    <ligand>
        <name>(6S)-NADPHX</name>
        <dbReference type="ChEBI" id="CHEBI:64076"/>
    </ligand>
</feature>
<dbReference type="EC" id="4.2.1.136" evidence="17"/>
<dbReference type="CDD" id="cd01171">
    <property type="entry name" value="YXKO-related"/>
    <property type="match status" value="1"/>
</dbReference>
<dbReference type="InterPro" id="IPR029056">
    <property type="entry name" value="Ribokinase-like"/>
</dbReference>
<dbReference type="SUPFAM" id="SSF64153">
    <property type="entry name" value="YjeF N-terminal domain-like"/>
    <property type="match status" value="1"/>
</dbReference>
<feature type="domain" description="YjeF C-terminal" evidence="19">
    <location>
        <begin position="197"/>
        <end position="485"/>
    </location>
</feature>
<evidence type="ECO:0000313" key="22">
    <source>
        <dbReference type="Proteomes" id="UP000018291"/>
    </source>
</evidence>
<evidence type="ECO:0000256" key="4">
    <source>
        <dbReference type="ARBA" id="ARBA00009524"/>
    </source>
</evidence>
<keyword evidence="13" id="KW-0511">Multifunctional enzyme</keyword>
<dbReference type="GO" id="GO:0110051">
    <property type="term" value="P:metabolite repair"/>
    <property type="evidence" value="ECO:0007669"/>
    <property type="project" value="TreeGrafter"/>
</dbReference>
<dbReference type="InterPro" id="IPR030677">
    <property type="entry name" value="Nnr"/>
</dbReference>
<comment type="similarity">
    <text evidence="4 18">In the C-terminal section; belongs to the NnrD/CARKD family.</text>
</comment>
<comment type="similarity">
    <text evidence="17">Belongs to the NnrD/CARKD family.</text>
</comment>
<evidence type="ECO:0000256" key="3">
    <source>
        <dbReference type="ARBA" id="ARBA00006001"/>
    </source>
</evidence>
<name>R4YWS9_9ACTN</name>
<evidence type="ECO:0000256" key="9">
    <source>
        <dbReference type="ARBA" id="ARBA00022958"/>
    </source>
</evidence>
<gene>
    <name evidence="17" type="primary">nnrD</name>
    <name evidence="21" type="ORF">BN381_130028</name>
</gene>
<dbReference type="Pfam" id="PF03853">
    <property type="entry name" value="YjeF_N"/>
    <property type="match status" value="2"/>
</dbReference>
<dbReference type="GO" id="GO:0005524">
    <property type="term" value="F:ATP binding"/>
    <property type="evidence" value="ECO:0007669"/>
    <property type="project" value="UniProtKB-UniRule"/>
</dbReference>
<evidence type="ECO:0000256" key="14">
    <source>
        <dbReference type="ARBA" id="ARBA00025153"/>
    </source>
</evidence>
<evidence type="ECO:0000256" key="13">
    <source>
        <dbReference type="ARBA" id="ARBA00023268"/>
    </source>
</evidence>
<evidence type="ECO:0000259" key="19">
    <source>
        <dbReference type="PROSITE" id="PS51383"/>
    </source>
</evidence>
<dbReference type="GO" id="GO:0052856">
    <property type="term" value="F:NAD(P)HX epimerase activity"/>
    <property type="evidence" value="ECO:0007669"/>
    <property type="project" value="UniProtKB-EC"/>
</dbReference>